<organism evidence="2 3">
    <name type="scientific">Trichonephila clavata</name>
    <name type="common">Joro spider</name>
    <name type="synonym">Nephila clavata</name>
    <dbReference type="NCBI Taxonomy" id="2740835"/>
    <lineage>
        <taxon>Eukaryota</taxon>
        <taxon>Metazoa</taxon>
        <taxon>Ecdysozoa</taxon>
        <taxon>Arthropoda</taxon>
        <taxon>Chelicerata</taxon>
        <taxon>Arachnida</taxon>
        <taxon>Araneae</taxon>
        <taxon>Araneomorphae</taxon>
        <taxon>Entelegynae</taxon>
        <taxon>Araneoidea</taxon>
        <taxon>Nephilidae</taxon>
        <taxon>Trichonephila</taxon>
    </lineage>
</organism>
<evidence type="ECO:0000256" key="1">
    <source>
        <dbReference type="SAM" id="SignalP"/>
    </source>
</evidence>
<dbReference type="EMBL" id="BMAO01008242">
    <property type="protein sequence ID" value="GFR22011.1"/>
    <property type="molecule type" value="Genomic_DNA"/>
</dbReference>
<evidence type="ECO:0000313" key="2">
    <source>
        <dbReference type="EMBL" id="GFR22011.1"/>
    </source>
</evidence>
<evidence type="ECO:0000313" key="3">
    <source>
        <dbReference type="Proteomes" id="UP000887116"/>
    </source>
</evidence>
<feature type="signal peptide" evidence="1">
    <location>
        <begin position="1"/>
        <end position="23"/>
    </location>
</feature>
<protein>
    <submittedName>
        <fullName evidence="2">Uncharacterized protein</fullName>
    </submittedName>
</protein>
<feature type="chain" id="PRO_5036454122" evidence="1">
    <location>
        <begin position="24"/>
        <end position="101"/>
    </location>
</feature>
<comment type="caution">
    <text evidence="2">The sequence shown here is derived from an EMBL/GenBank/DDBJ whole genome shotgun (WGS) entry which is preliminary data.</text>
</comment>
<dbReference type="AlphaFoldDB" id="A0A8X6JY04"/>
<dbReference type="Proteomes" id="UP000887116">
    <property type="component" value="Unassembled WGS sequence"/>
</dbReference>
<proteinExistence type="predicted"/>
<name>A0A8X6JY04_TRICU</name>
<dbReference type="OrthoDB" id="6412232at2759"/>
<accession>A0A8X6JY04</accession>
<reference evidence="2" key="1">
    <citation type="submission" date="2020-07" db="EMBL/GenBank/DDBJ databases">
        <title>Multicomponent nature underlies the extraordinary mechanical properties of spider dragline silk.</title>
        <authorList>
            <person name="Kono N."/>
            <person name="Nakamura H."/>
            <person name="Mori M."/>
            <person name="Yoshida Y."/>
            <person name="Ohtoshi R."/>
            <person name="Malay A.D."/>
            <person name="Moran D.A.P."/>
            <person name="Tomita M."/>
            <person name="Numata K."/>
            <person name="Arakawa K."/>
        </authorList>
    </citation>
    <scope>NUCLEOTIDE SEQUENCE</scope>
</reference>
<sequence length="101" mass="11460">MHYYHTLILSLLAVASIWYIVGASRFGRNEARCAVVCSNKDSEECRICNTRIPMRFGKRNGGIQSPIAYLYDLQTMPKPDVKILALIGRDDDLDSSYSEEK</sequence>
<keyword evidence="3" id="KW-1185">Reference proteome</keyword>
<gene>
    <name evidence="2" type="primary">AVEN_155069_1</name>
    <name evidence="2" type="ORF">TNCT_234811</name>
</gene>
<keyword evidence="1" id="KW-0732">Signal</keyword>